<reference evidence="6" key="2">
    <citation type="submission" date="2016-06" db="EMBL/GenBank/DDBJ databases">
        <title>The genome of a short-lived fish provides insights into sex chromosome evolution and the genetic control of aging.</title>
        <authorList>
            <person name="Reichwald K."/>
            <person name="Felder M."/>
            <person name="Petzold A."/>
            <person name="Koch P."/>
            <person name="Groth M."/>
            <person name="Platzer M."/>
        </authorList>
    </citation>
    <scope>NUCLEOTIDE SEQUENCE</scope>
    <source>
        <tissue evidence="6">Brain</tissue>
    </source>
</reference>
<evidence type="ECO:0000256" key="3">
    <source>
        <dbReference type="ARBA" id="ARBA00029721"/>
    </source>
</evidence>
<evidence type="ECO:0000313" key="6">
    <source>
        <dbReference type="EMBL" id="SBS54613.1"/>
    </source>
</evidence>
<reference evidence="6" key="1">
    <citation type="submission" date="2016-05" db="EMBL/GenBank/DDBJ databases">
        <authorList>
            <person name="Lavstsen T."/>
            <person name="Jespersen J.S."/>
        </authorList>
    </citation>
    <scope>NUCLEOTIDE SEQUENCE</scope>
    <source>
        <tissue evidence="6">Brain</tissue>
    </source>
</reference>
<name>A0A1A8V5U3_NOTFU</name>
<evidence type="ECO:0000256" key="4">
    <source>
        <dbReference type="ARBA" id="ARBA00031405"/>
    </source>
</evidence>
<feature type="region of interest" description="Disordered" evidence="5">
    <location>
        <begin position="203"/>
        <end position="230"/>
    </location>
</feature>
<evidence type="ECO:0000256" key="2">
    <source>
        <dbReference type="ARBA" id="ARBA00022553"/>
    </source>
</evidence>
<evidence type="ECO:0000256" key="1">
    <source>
        <dbReference type="ARBA" id="ARBA00015005"/>
    </source>
</evidence>
<proteinExistence type="predicted"/>
<dbReference type="Pfam" id="PF05604">
    <property type="entry name" value="DUF776"/>
    <property type="match status" value="1"/>
</dbReference>
<sequence>RICCENLGKYDSSNTNTRPCGTHQEADGHFGNSHESEVGAMKPHLPGAVSVPEALTPRAASRVCLDGSGAKAKLGCTKDNWHCCVRKTSRGTSSRSQRRRRSKSPILHPPKFTYCSSMSSALSAPAGCLKHQRLYLSKPAEPHPAADESSASSVVPPAQTELRSSATPSCGSPLVFGVGPSYEAPGGGVASLSSLPEVTTAATCPRWDRGSSGEVQSGEEGGSCDGAESAAAAPLRSKAADFRSLSELHSRSSSECPHRPCSCSLSAPSDSQEETGEEVGMQFSCRSHHRGWNGVEVYSFTGLRNVISECEGALSSHEIAPRTLSSQAAAASSSSSPRSCSEQARAFVDDITIEDLSGYMEYYLYIPKKMSHMAEMMYT</sequence>
<dbReference type="GO" id="GO:0070301">
    <property type="term" value="P:cellular response to hydrogen peroxide"/>
    <property type="evidence" value="ECO:0007669"/>
    <property type="project" value="TreeGrafter"/>
</dbReference>
<dbReference type="PANTHER" id="PTHR31383">
    <property type="entry name" value="OXIDATIVE STRESS-RESPONSE SERINE-RICH PROTEIN 1"/>
    <property type="match status" value="1"/>
</dbReference>
<feature type="compositionally biased region" description="Basic and acidic residues" evidence="5">
    <location>
        <begin position="24"/>
        <end position="37"/>
    </location>
</feature>
<organism evidence="6">
    <name type="scientific">Nothobranchius furzeri</name>
    <name type="common">Turquoise killifish</name>
    <dbReference type="NCBI Taxonomy" id="105023"/>
    <lineage>
        <taxon>Eukaryota</taxon>
        <taxon>Metazoa</taxon>
        <taxon>Chordata</taxon>
        <taxon>Craniata</taxon>
        <taxon>Vertebrata</taxon>
        <taxon>Euteleostomi</taxon>
        <taxon>Actinopterygii</taxon>
        <taxon>Neopterygii</taxon>
        <taxon>Teleostei</taxon>
        <taxon>Neoteleostei</taxon>
        <taxon>Acanthomorphata</taxon>
        <taxon>Ovalentaria</taxon>
        <taxon>Atherinomorphae</taxon>
        <taxon>Cyprinodontiformes</taxon>
        <taxon>Nothobranchiidae</taxon>
        <taxon>Nothobranchius</taxon>
    </lineage>
</organism>
<accession>A0A1A8V5U3</accession>
<dbReference type="AlphaFoldDB" id="A0A1A8V5U3"/>
<gene>
    <name evidence="6" type="primary">C6H20ORF111</name>
</gene>
<feature type="region of interest" description="Disordered" evidence="5">
    <location>
        <begin position="139"/>
        <end position="168"/>
    </location>
</feature>
<feature type="non-terminal residue" evidence="6">
    <location>
        <position position="1"/>
    </location>
</feature>
<keyword evidence="2" id="KW-0597">Phosphoprotein</keyword>
<protein>
    <recommendedName>
        <fullName evidence="1">Oxidative stress-responsive serine-rich protein 1</fullName>
    </recommendedName>
    <alternativeName>
        <fullName evidence="4">Oxidative stress-responsive protein 1</fullName>
    </alternativeName>
    <alternativeName>
        <fullName evidence="3">Peroxide-inducible transcript 1 protein</fullName>
    </alternativeName>
</protein>
<feature type="region of interest" description="Disordered" evidence="5">
    <location>
        <begin position="15"/>
        <end position="38"/>
    </location>
</feature>
<evidence type="ECO:0000256" key="5">
    <source>
        <dbReference type="SAM" id="MobiDB-lite"/>
    </source>
</evidence>
<dbReference type="InterPro" id="IPR008494">
    <property type="entry name" value="DUF776"/>
</dbReference>
<dbReference type="PANTHER" id="PTHR31383:SF2">
    <property type="entry name" value="OXIDATIVE STRESS-RESPONSIVE SERINE-RICH PROTEIN 1"/>
    <property type="match status" value="1"/>
</dbReference>
<dbReference type="EMBL" id="HAEJ01014156">
    <property type="protein sequence ID" value="SBS54613.1"/>
    <property type="molecule type" value="Transcribed_RNA"/>
</dbReference>